<sequence length="223" mass="24884">MKILVVDDDPDIAGLLKHFLEAKGRSVQTASDGPHALELFRKEPPDLVILDVVMPGMDGWAVLKKIREHSQVPVLMLTGKDTPTDKAKGLLSGADDYIAKPFDLGELEARIVAVMRRYKAPARPSVIRVGELEIDDGVKQVKLKGRTVSLSPKEYELLKLLASEPGRVFSHQEIIAEVWQNKPLITSSDVTKYIYLLREKLEEDPDNPKYILTVRGFGYKLAA</sequence>
<dbReference type="Pfam" id="PF00072">
    <property type="entry name" value="Response_reg"/>
    <property type="match status" value="1"/>
</dbReference>
<dbReference type="PANTHER" id="PTHR48111">
    <property type="entry name" value="REGULATOR OF RPOS"/>
    <property type="match status" value="1"/>
</dbReference>
<dbReference type="EMBL" id="AP011743">
    <property type="protein sequence ID" value="BAL56317.1"/>
    <property type="molecule type" value="Genomic_DNA"/>
</dbReference>
<evidence type="ECO:0000259" key="8">
    <source>
        <dbReference type="PROSITE" id="PS50110"/>
    </source>
</evidence>
<feature type="domain" description="Response regulatory" evidence="8">
    <location>
        <begin position="2"/>
        <end position="115"/>
    </location>
</feature>
<evidence type="ECO:0000256" key="3">
    <source>
        <dbReference type="ARBA" id="ARBA00023015"/>
    </source>
</evidence>
<keyword evidence="4 7" id="KW-0238">DNA-binding</keyword>
<dbReference type="SUPFAM" id="SSF52172">
    <property type="entry name" value="CheY-like"/>
    <property type="match status" value="1"/>
</dbReference>
<protein>
    <submittedName>
        <fullName evidence="10">Two-component system, OmpR family, KDP operon response regulator KdpE</fullName>
    </submittedName>
</protein>
<dbReference type="CDD" id="cd00383">
    <property type="entry name" value="trans_reg_C"/>
    <property type="match status" value="1"/>
</dbReference>
<dbReference type="InterPro" id="IPR036388">
    <property type="entry name" value="WH-like_DNA-bd_sf"/>
</dbReference>
<dbReference type="InterPro" id="IPR039420">
    <property type="entry name" value="WalR-like"/>
</dbReference>
<dbReference type="GO" id="GO:0006355">
    <property type="term" value="P:regulation of DNA-templated transcription"/>
    <property type="evidence" value="ECO:0007669"/>
    <property type="project" value="InterPro"/>
</dbReference>
<reference evidence="10" key="2">
    <citation type="journal article" date="2012" name="PLoS ONE">
        <title>A Deeply Branching Thermophilic Bacterium with an Ancient Acetyl-CoA Pathway Dominates a Subsurface Ecosystem.</title>
        <authorList>
            <person name="Takami H."/>
            <person name="Noguchi H."/>
            <person name="Takaki Y."/>
            <person name="Uchiyama I."/>
            <person name="Toyoda A."/>
            <person name="Nishi S."/>
            <person name="Chee G.-J."/>
            <person name="Arai W."/>
            <person name="Nunoura T."/>
            <person name="Itoh T."/>
            <person name="Hattori M."/>
            <person name="Takai K."/>
        </authorList>
    </citation>
    <scope>NUCLEOTIDE SEQUENCE</scope>
</reference>
<dbReference type="GO" id="GO:0005829">
    <property type="term" value="C:cytosol"/>
    <property type="evidence" value="ECO:0007669"/>
    <property type="project" value="TreeGrafter"/>
</dbReference>
<evidence type="ECO:0000256" key="2">
    <source>
        <dbReference type="ARBA" id="ARBA00023012"/>
    </source>
</evidence>
<evidence type="ECO:0000256" key="5">
    <source>
        <dbReference type="ARBA" id="ARBA00023163"/>
    </source>
</evidence>
<feature type="DNA-binding region" description="OmpR/PhoB-type" evidence="7">
    <location>
        <begin position="124"/>
        <end position="223"/>
    </location>
</feature>
<dbReference type="CDD" id="cd17574">
    <property type="entry name" value="REC_OmpR"/>
    <property type="match status" value="1"/>
</dbReference>
<organism evidence="10">
    <name type="scientific">uncultured Acetothermia bacterium</name>
    <dbReference type="NCBI Taxonomy" id="236499"/>
    <lineage>
        <taxon>Bacteria</taxon>
        <taxon>Candidatus Bipolaricaulota</taxon>
        <taxon>environmental samples</taxon>
    </lineage>
</organism>
<dbReference type="SMART" id="SM00862">
    <property type="entry name" value="Trans_reg_C"/>
    <property type="match status" value="1"/>
</dbReference>
<evidence type="ECO:0000259" key="9">
    <source>
        <dbReference type="PROSITE" id="PS51755"/>
    </source>
</evidence>
<dbReference type="Gene3D" id="3.40.50.2300">
    <property type="match status" value="1"/>
</dbReference>
<dbReference type="SMART" id="SM00448">
    <property type="entry name" value="REC"/>
    <property type="match status" value="1"/>
</dbReference>
<evidence type="ECO:0000313" key="10">
    <source>
        <dbReference type="EMBL" id="BAL56317.1"/>
    </source>
</evidence>
<dbReference type="Gene3D" id="1.10.10.10">
    <property type="entry name" value="Winged helix-like DNA-binding domain superfamily/Winged helix DNA-binding domain"/>
    <property type="match status" value="1"/>
</dbReference>
<gene>
    <name evidence="10" type="ORF">HGMM_F36B04C20</name>
</gene>
<dbReference type="PROSITE" id="PS50110">
    <property type="entry name" value="RESPONSE_REGULATORY"/>
    <property type="match status" value="1"/>
</dbReference>
<feature type="modified residue" description="4-aspartylphosphate" evidence="6">
    <location>
        <position position="51"/>
    </location>
</feature>
<accession>H5SJI1</accession>
<dbReference type="AlphaFoldDB" id="H5SJI1"/>
<keyword evidence="3" id="KW-0805">Transcription regulation</keyword>
<dbReference type="FunFam" id="1.10.10.10:FF:000018">
    <property type="entry name" value="DNA-binding response regulator ResD"/>
    <property type="match status" value="1"/>
</dbReference>
<name>H5SJI1_9BACT</name>
<evidence type="ECO:0000256" key="7">
    <source>
        <dbReference type="PROSITE-ProRule" id="PRU01091"/>
    </source>
</evidence>
<dbReference type="PROSITE" id="PS51755">
    <property type="entry name" value="OMPR_PHOB"/>
    <property type="match status" value="1"/>
</dbReference>
<dbReference type="InterPro" id="IPR011006">
    <property type="entry name" value="CheY-like_superfamily"/>
</dbReference>
<dbReference type="GO" id="GO:0032993">
    <property type="term" value="C:protein-DNA complex"/>
    <property type="evidence" value="ECO:0007669"/>
    <property type="project" value="TreeGrafter"/>
</dbReference>
<feature type="domain" description="OmpR/PhoB-type" evidence="9">
    <location>
        <begin position="124"/>
        <end position="223"/>
    </location>
</feature>
<proteinExistence type="predicted"/>
<dbReference type="InterPro" id="IPR001789">
    <property type="entry name" value="Sig_transdc_resp-reg_receiver"/>
</dbReference>
<reference evidence="10" key="1">
    <citation type="journal article" date="2005" name="Environ. Microbiol.">
        <title>Genetic and functional properties of uncultivated thermophilic crenarchaeotes from a subsurface gold mine as revealed by analysis of genome fragments.</title>
        <authorList>
            <person name="Nunoura T."/>
            <person name="Hirayama H."/>
            <person name="Takami H."/>
            <person name="Oida H."/>
            <person name="Nishi S."/>
            <person name="Shimamura S."/>
            <person name="Suzuki Y."/>
            <person name="Inagaki F."/>
            <person name="Takai K."/>
            <person name="Nealson K.H."/>
            <person name="Horikoshi K."/>
        </authorList>
    </citation>
    <scope>NUCLEOTIDE SEQUENCE</scope>
</reference>
<dbReference type="Pfam" id="PF00486">
    <property type="entry name" value="Trans_reg_C"/>
    <property type="match status" value="1"/>
</dbReference>
<dbReference type="FunFam" id="3.40.50.2300:FF:000001">
    <property type="entry name" value="DNA-binding response regulator PhoB"/>
    <property type="match status" value="1"/>
</dbReference>
<evidence type="ECO:0000256" key="1">
    <source>
        <dbReference type="ARBA" id="ARBA00022553"/>
    </source>
</evidence>
<dbReference type="GO" id="GO:0000976">
    <property type="term" value="F:transcription cis-regulatory region binding"/>
    <property type="evidence" value="ECO:0007669"/>
    <property type="project" value="TreeGrafter"/>
</dbReference>
<keyword evidence="2" id="KW-0902">Two-component regulatory system</keyword>
<evidence type="ECO:0000256" key="6">
    <source>
        <dbReference type="PROSITE-ProRule" id="PRU00169"/>
    </source>
</evidence>
<keyword evidence="1 6" id="KW-0597">Phosphoprotein</keyword>
<keyword evidence="5" id="KW-0804">Transcription</keyword>
<evidence type="ECO:0000256" key="4">
    <source>
        <dbReference type="ARBA" id="ARBA00023125"/>
    </source>
</evidence>
<dbReference type="GO" id="GO:0000156">
    <property type="term" value="F:phosphorelay response regulator activity"/>
    <property type="evidence" value="ECO:0007669"/>
    <property type="project" value="TreeGrafter"/>
</dbReference>
<dbReference type="PANTHER" id="PTHR48111:SF1">
    <property type="entry name" value="TWO-COMPONENT RESPONSE REGULATOR ORR33"/>
    <property type="match status" value="1"/>
</dbReference>
<dbReference type="InterPro" id="IPR001867">
    <property type="entry name" value="OmpR/PhoB-type_DNA-bd"/>
</dbReference>